<evidence type="ECO:0000256" key="1">
    <source>
        <dbReference type="ARBA" id="ARBA00004370"/>
    </source>
</evidence>
<dbReference type="VEuPathDB" id="FungiDB:TREMEDRAFT_29452"/>
<name>A0A4Q1BPY1_TREME</name>
<dbReference type="PANTHER" id="PTHR23427">
    <property type="entry name" value="SURFEIT LOCUS PROTEIN"/>
    <property type="match status" value="1"/>
</dbReference>
<dbReference type="Pfam" id="PF02104">
    <property type="entry name" value="SURF1"/>
    <property type="match status" value="1"/>
</dbReference>
<evidence type="ECO:0000256" key="3">
    <source>
        <dbReference type="ARBA" id="ARBA00022989"/>
    </source>
</evidence>
<protein>
    <recommendedName>
        <fullName evidence="5">SURF1-like protein</fullName>
    </recommendedName>
</protein>
<proteinExistence type="inferred from homology"/>
<dbReference type="InParanoid" id="A0A4Q1BPY1"/>
<gene>
    <name evidence="7" type="ORF">M231_02780</name>
</gene>
<dbReference type="FunCoup" id="A0A4Q1BPY1">
    <property type="interactions" value="321"/>
</dbReference>
<dbReference type="STRING" id="5217.A0A4Q1BPY1"/>
<dbReference type="GO" id="GO:0005743">
    <property type="term" value="C:mitochondrial inner membrane"/>
    <property type="evidence" value="ECO:0007669"/>
    <property type="project" value="UniProtKB-SubCell"/>
</dbReference>
<comment type="similarity">
    <text evidence="5">Belongs to the SURF1 family.</text>
</comment>
<comment type="subcellular location">
    <subcellularLocation>
        <location evidence="1">Membrane</location>
    </subcellularLocation>
    <subcellularLocation>
        <location evidence="5">Mitochondrion inner membrane</location>
        <topology evidence="5">Multi-pass membrane protein</topology>
    </subcellularLocation>
</comment>
<evidence type="ECO:0000256" key="5">
    <source>
        <dbReference type="RuleBase" id="RU363076"/>
    </source>
</evidence>
<evidence type="ECO:0000313" key="7">
    <source>
        <dbReference type="EMBL" id="RXK39985.1"/>
    </source>
</evidence>
<dbReference type="EMBL" id="SDIL01000024">
    <property type="protein sequence ID" value="RXK39985.1"/>
    <property type="molecule type" value="Genomic_DNA"/>
</dbReference>
<evidence type="ECO:0000256" key="6">
    <source>
        <dbReference type="SAM" id="MobiDB-lite"/>
    </source>
</evidence>
<organism evidence="7 8">
    <name type="scientific">Tremella mesenterica</name>
    <name type="common">Jelly fungus</name>
    <dbReference type="NCBI Taxonomy" id="5217"/>
    <lineage>
        <taxon>Eukaryota</taxon>
        <taxon>Fungi</taxon>
        <taxon>Dikarya</taxon>
        <taxon>Basidiomycota</taxon>
        <taxon>Agaricomycotina</taxon>
        <taxon>Tremellomycetes</taxon>
        <taxon>Tremellales</taxon>
        <taxon>Tremellaceae</taxon>
        <taxon>Tremella</taxon>
    </lineage>
</organism>
<comment type="function">
    <text evidence="5">Probably involved in the biogenesis of the COX complex.</text>
</comment>
<evidence type="ECO:0000313" key="8">
    <source>
        <dbReference type="Proteomes" id="UP000289152"/>
    </source>
</evidence>
<keyword evidence="3" id="KW-1133">Transmembrane helix</keyword>
<accession>A0A4Q1BPY1</accession>
<keyword evidence="4" id="KW-0472">Membrane</keyword>
<dbReference type="InterPro" id="IPR045214">
    <property type="entry name" value="Surf1/Surf4"/>
</dbReference>
<dbReference type="GO" id="GO:0033617">
    <property type="term" value="P:mitochondrial respiratory chain complex IV assembly"/>
    <property type="evidence" value="ECO:0007669"/>
    <property type="project" value="TreeGrafter"/>
</dbReference>
<dbReference type="PROSITE" id="PS50895">
    <property type="entry name" value="SURF1"/>
    <property type="match status" value="1"/>
</dbReference>
<feature type="region of interest" description="Disordered" evidence="6">
    <location>
        <begin position="228"/>
        <end position="248"/>
    </location>
</feature>
<dbReference type="Proteomes" id="UP000289152">
    <property type="component" value="Unassembled WGS sequence"/>
</dbReference>
<dbReference type="PANTHER" id="PTHR23427:SF2">
    <property type="entry name" value="SURFEIT LOCUS PROTEIN 1"/>
    <property type="match status" value="1"/>
</dbReference>
<dbReference type="InterPro" id="IPR002994">
    <property type="entry name" value="Surf1/Shy1"/>
</dbReference>
<comment type="caution">
    <text evidence="7">The sequence shown here is derived from an EMBL/GenBank/DDBJ whole genome shotgun (WGS) entry which is preliminary data.</text>
</comment>
<dbReference type="OrthoDB" id="10040024at2759"/>
<dbReference type="CDD" id="cd06662">
    <property type="entry name" value="SURF1"/>
    <property type="match status" value="1"/>
</dbReference>
<keyword evidence="8" id="KW-1185">Reference proteome</keyword>
<evidence type="ECO:0000256" key="4">
    <source>
        <dbReference type="ARBA" id="ARBA00023136"/>
    </source>
</evidence>
<reference evidence="7 8" key="1">
    <citation type="submission" date="2016-06" db="EMBL/GenBank/DDBJ databases">
        <title>Evolution of pathogenesis and genome organization in the Tremellales.</title>
        <authorList>
            <person name="Cuomo C."/>
            <person name="Litvintseva A."/>
            <person name="Heitman J."/>
            <person name="Chen Y."/>
            <person name="Sun S."/>
            <person name="Springer D."/>
            <person name="Dromer F."/>
            <person name="Young S."/>
            <person name="Zeng Q."/>
            <person name="Chapman S."/>
            <person name="Gujja S."/>
            <person name="Saif S."/>
            <person name="Birren B."/>
        </authorList>
    </citation>
    <scope>NUCLEOTIDE SEQUENCE [LARGE SCALE GENOMIC DNA]</scope>
    <source>
        <strain evidence="7 8">ATCC 28783</strain>
    </source>
</reference>
<dbReference type="AlphaFoldDB" id="A0A4Q1BPY1"/>
<keyword evidence="5" id="KW-0999">Mitochondrion inner membrane</keyword>
<evidence type="ECO:0000256" key="2">
    <source>
        <dbReference type="ARBA" id="ARBA00022692"/>
    </source>
</evidence>
<keyword evidence="5" id="KW-0496">Mitochondrion</keyword>
<sequence length="404" mass="44944">MSRLGSSTGITRAFNKTTTTLDMSRSTSIITLPTTNNLPCIPSPLSKNIYTITSTRTLPVISPRIIHTIPNNGTPPRDTYETLLSRGSYRPFLKEVNQPGPTKPNQSHQPHRTLSQFSLRPIHNLTKKLFMKNIQRQSSTLTKPTTLRSQLYKPTTILLLFVPLLTGALGVWQLRRLKWKLELIDEVEKNMSKEALILPSNINLDALPDFTYRRVLVKGTFTGPPILLGPQVHPGVPGGTQRRTTDDWSGPTTILVNRGFITNDLADKIRSGSPPPGIGQQVILEGILSKGGEKSWSPDNRKEKNEWYWKDLKGMVEFCGGEKNGLQPVLVDAIDDETIPASFLMQQGIPVGKPPIVELRNQHASYAATCTAKPPRFSLSAATTVMLGLMLRRGTRSPVRRRDF</sequence>
<keyword evidence="2" id="KW-0812">Transmembrane</keyword>